<reference evidence="4" key="2">
    <citation type="submission" date="2019-11" db="UniProtKB">
        <authorList>
            <consortium name="WormBaseParasite"/>
        </authorList>
    </citation>
    <scope>IDENTIFICATION</scope>
    <source>
        <strain evidence="4">Puerto Rican</strain>
    </source>
</reference>
<dbReference type="GO" id="GO:0005886">
    <property type="term" value="C:plasma membrane"/>
    <property type="evidence" value="ECO:0007669"/>
    <property type="project" value="TreeGrafter"/>
</dbReference>
<dbReference type="Proteomes" id="UP000008854">
    <property type="component" value="Unassembled WGS sequence"/>
</dbReference>
<organism evidence="3 4">
    <name type="scientific">Schistosoma mansoni</name>
    <name type="common">Blood fluke</name>
    <dbReference type="NCBI Taxonomy" id="6183"/>
    <lineage>
        <taxon>Eukaryota</taxon>
        <taxon>Metazoa</taxon>
        <taxon>Spiralia</taxon>
        <taxon>Lophotrochozoa</taxon>
        <taxon>Platyhelminthes</taxon>
        <taxon>Trematoda</taxon>
        <taxon>Digenea</taxon>
        <taxon>Strigeidida</taxon>
        <taxon>Schistosomatoidea</taxon>
        <taxon>Schistosomatidae</taxon>
        <taxon>Schistosoma</taxon>
    </lineage>
</organism>
<proteinExistence type="predicted"/>
<dbReference type="InParanoid" id="A0A5K4FF45"/>
<evidence type="ECO:0000256" key="1">
    <source>
        <dbReference type="SAM" id="MobiDB-lite"/>
    </source>
</evidence>
<dbReference type="STRING" id="6183.A0A5K4FF45"/>
<dbReference type="AlphaFoldDB" id="A0A5K4FF45"/>
<feature type="domain" description="EPS8 spectrin-like" evidence="2">
    <location>
        <begin position="19"/>
        <end position="169"/>
    </location>
</feature>
<keyword evidence="3" id="KW-1185">Reference proteome</keyword>
<dbReference type="GO" id="GO:0007266">
    <property type="term" value="P:Rho protein signal transduction"/>
    <property type="evidence" value="ECO:0007669"/>
    <property type="project" value="TreeGrafter"/>
</dbReference>
<sequence>MKEKTSAAYILLIDDAYGQDLYMLNRCLDDIEWFEKKLRKSLRSSPQELDDKHITNIKSNTDEPPNSTITIDCLQKIKYSLNIIEKIRKKIPYLSKEIFIYLIKIICKIHLIAKTKKFIHYNCNIVIDVIEPLLNEDTITSIFKLLSIKTKELWLDLGPAWNTPSSKWPNPLNIYMPIFHHPLKKRSRHRSNEVINRNPVFNSRIILKGSPGLSDEYEPHFHGGLRYFRVDDKEYLAYQRFRKRTKQHDETSPGKSVTRDLQSVHSYNSDINGNQDYVIKLIDNHKKLDFER</sequence>
<dbReference type="PANTHER" id="PTHR12287">
    <property type="entry name" value="EPIDERMAL GROWTH FACTOR RECEPTOR KINASE SUBSTRATE EPS8-RELATED PROTEIN"/>
    <property type="match status" value="1"/>
</dbReference>
<dbReference type="WBParaSite" id="Smp_343400.1">
    <property type="protein sequence ID" value="Smp_343400.1"/>
    <property type="gene ID" value="Smp_343400"/>
</dbReference>
<feature type="region of interest" description="Disordered" evidence="1">
    <location>
        <begin position="244"/>
        <end position="268"/>
    </location>
</feature>
<dbReference type="InterPro" id="IPR039801">
    <property type="entry name" value="EPS8-like"/>
</dbReference>
<evidence type="ECO:0000313" key="3">
    <source>
        <dbReference type="Proteomes" id="UP000008854"/>
    </source>
</evidence>
<dbReference type="Pfam" id="PF22975">
    <property type="entry name" value="EPS8_2nd"/>
    <property type="match status" value="1"/>
</dbReference>
<evidence type="ECO:0000313" key="4">
    <source>
        <dbReference type="WBParaSite" id="Smp_343400.1"/>
    </source>
</evidence>
<evidence type="ECO:0000259" key="2">
    <source>
        <dbReference type="Pfam" id="PF22975"/>
    </source>
</evidence>
<protein>
    <recommendedName>
        <fullName evidence="2">EPS8 spectrin-like domain-containing protein</fullName>
    </recommendedName>
</protein>
<name>A0A5K4FF45_SCHMA</name>
<feature type="compositionally biased region" description="Polar residues" evidence="1">
    <location>
        <begin position="253"/>
        <end position="268"/>
    </location>
</feature>
<reference evidence="3" key="1">
    <citation type="journal article" date="2012" name="PLoS Negl. Trop. Dis.">
        <title>A systematically improved high quality genome and transcriptome of the human blood fluke Schistosoma mansoni.</title>
        <authorList>
            <person name="Protasio A.V."/>
            <person name="Tsai I.J."/>
            <person name="Babbage A."/>
            <person name="Nichol S."/>
            <person name="Hunt M."/>
            <person name="Aslett M.A."/>
            <person name="De Silva N."/>
            <person name="Velarde G.S."/>
            <person name="Anderson T.J."/>
            <person name="Clark R.C."/>
            <person name="Davidson C."/>
            <person name="Dillon G.P."/>
            <person name="Holroyd N.E."/>
            <person name="LoVerde P.T."/>
            <person name="Lloyd C."/>
            <person name="McQuillan J."/>
            <person name="Oliveira G."/>
            <person name="Otto T.D."/>
            <person name="Parker-Manuel S.J."/>
            <person name="Quail M.A."/>
            <person name="Wilson R.A."/>
            <person name="Zerlotini A."/>
            <person name="Dunne D.W."/>
            <person name="Berriman M."/>
        </authorList>
    </citation>
    <scope>NUCLEOTIDE SEQUENCE [LARGE SCALE GENOMIC DNA]</scope>
    <source>
        <strain evidence="3">Puerto Rican</strain>
    </source>
</reference>
<dbReference type="GO" id="GO:0003779">
    <property type="term" value="F:actin binding"/>
    <property type="evidence" value="ECO:0007669"/>
    <property type="project" value="TreeGrafter"/>
</dbReference>
<dbReference type="PANTHER" id="PTHR12287:SF23">
    <property type="entry name" value="AROUSER, ISOFORM A-RELATED"/>
    <property type="match status" value="1"/>
</dbReference>
<accession>A0A5K4FF45</accession>
<dbReference type="InterPro" id="IPR055093">
    <property type="entry name" value="EPS8_2nd"/>
</dbReference>
<dbReference type="GO" id="GO:0035023">
    <property type="term" value="P:regulation of Rho protein signal transduction"/>
    <property type="evidence" value="ECO:0007669"/>
    <property type="project" value="TreeGrafter"/>
</dbReference>